<keyword evidence="2" id="KW-1185">Reference proteome</keyword>
<evidence type="ECO:0000313" key="1">
    <source>
        <dbReference type="EMBL" id="KAH3783646.1"/>
    </source>
</evidence>
<dbReference type="EMBL" id="JAIWYP010000008">
    <property type="protein sequence ID" value="KAH3783646.1"/>
    <property type="molecule type" value="Genomic_DNA"/>
</dbReference>
<proteinExistence type="predicted"/>
<reference evidence="1" key="2">
    <citation type="submission" date="2020-11" db="EMBL/GenBank/DDBJ databases">
        <authorList>
            <person name="McCartney M.A."/>
            <person name="Auch B."/>
            <person name="Kono T."/>
            <person name="Mallez S."/>
            <person name="Becker A."/>
            <person name="Gohl D.M."/>
            <person name="Silverstein K.A.T."/>
            <person name="Koren S."/>
            <person name="Bechman K.B."/>
            <person name="Herman A."/>
            <person name="Abrahante J.E."/>
            <person name="Garbe J."/>
        </authorList>
    </citation>
    <scope>NUCLEOTIDE SEQUENCE</scope>
    <source>
        <strain evidence="1">Duluth1</strain>
        <tissue evidence="1">Whole animal</tissue>
    </source>
</reference>
<reference evidence="1" key="1">
    <citation type="journal article" date="2019" name="bioRxiv">
        <title>The Genome of the Zebra Mussel, Dreissena polymorpha: A Resource for Invasive Species Research.</title>
        <authorList>
            <person name="McCartney M.A."/>
            <person name="Auch B."/>
            <person name="Kono T."/>
            <person name="Mallez S."/>
            <person name="Zhang Y."/>
            <person name="Obille A."/>
            <person name="Becker A."/>
            <person name="Abrahante J.E."/>
            <person name="Garbe J."/>
            <person name="Badalamenti J.P."/>
            <person name="Herman A."/>
            <person name="Mangelson H."/>
            <person name="Liachko I."/>
            <person name="Sullivan S."/>
            <person name="Sone E.D."/>
            <person name="Koren S."/>
            <person name="Silverstein K.A.T."/>
            <person name="Beckman K.B."/>
            <person name="Gohl D.M."/>
        </authorList>
    </citation>
    <scope>NUCLEOTIDE SEQUENCE</scope>
    <source>
        <strain evidence="1">Duluth1</strain>
        <tissue evidence="1">Whole animal</tissue>
    </source>
</reference>
<evidence type="ECO:0000313" key="2">
    <source>
        <dbReference type="Proteomes" id="UP000828390"/>
    </source>
</evidence>
<gene>
    <name evidence="1" type="ORF">DPMN_161589</name>
</gene>
<dbReference type="AlphaFoldDB" id="A0A9D4EPW4"/>
<organism evidence="1 2">
    <name type="scientific">Dreissena polymorpha</name>
    <name type="common">Zebra mussel</name>
    <name type="synonym">Mytilus polymorpha</name>
    <dbReference type="NCBI Taxonomy" id="45954"/>
    <lineage>
        <taxon>Eukaryota</taxon>
        <taxon>Metazoa</taxon>
        <taxon>Spiralia</taxon>
        <taxon>Lophotrochozoa</taxon>
        <taxon>Mollusca</taxon>
        <taxon>Bivalvia</taxon>
        <taxon>Autobranchia</taxon>
        <taxon>Heteroconchia</taxon>
        <taxon>Euheterodonta</taxon>
        <taxon>Imparidentia</taxon>
        <taxon>Neoheterodontei</taxon>
        <taxon>Myida</taxon>
        <taxon>Dreissenoidea</taxon>
        <taxon>Dreissenidae</taxon>
        <taxon>Dreissena</taxon>
    </lineage>
</organism>
<name>A0A9D4EPW4_DREPO</name>
<dbReference type="Proteomes" id="UP000828390">
    <property type="component" value="Unassembled WGS sequence"/>
</dbReference>
<comment type="caution">
    <text evidence="1">The sequence shown here is derived from an EMBL/GenBank/DDBJ whole genome shotgun (WGS) entry which is preliminary data.</text>
</comment>
<protein>
    <submittedName>
        <fullName evidence="1">Uncharacterized protein</fullName>
    </submittedName>
</protein>
<accession>A0A9D4EPW4</accession>
<sequence length="52" mass="5937">MLEAATTASRAISYVRLVAARFWCKDCAAWQDTSRLTVSKARKPCPTEWLEF</sequence>